<feature type="region of interest" description="Disordered" evidence="1">
    <location>
        <begin position="344"/>
        <end position="408"/>
    </location>
</feature>
<proteinExistence type="predicted"/>
<feature type="compositionally biased region" description="Low complexity" evidence="1">
    <location>
        <begin position="388"/>
        <end position="408"/>
    </location>
</feature>
<evidence type="ECO:0000256" key="1">
    <source>
        <dbReference type="SAM" id="MobiDB-lite"/>
    </source>
</evidence>
<comment type="caution">
    <text evidence="2">The sequence shown here is derived from an EMBL/GenBank/DDBJ whole genome shotgun (WGS) entry which is preliminary data.</text>
</comment>
<keyword evidence="3" id="KW-1185">Reference proteome</keyword>
<feature type="region of interest" description="Disordered" evidence="1">
    <location>
        <begin position="1"/>
        <end position="116"/>
    </location>
</feature>
<dbReference type="Proteomes" id="UP000724874">
    <property type="component" value="Unassembled WGS sequence"/>
</dbReference>
<evidence type="ECO:0000313" key="3">
    <source>
        <dbReference type="Proteomes" id="UP000724874"/>
    </source>
</evidence>
<evidence type="ECO:0000313" key="2">
    <source>
        <dbReference type="EMBL" id="KAF8912172.1"/>
    </source>
</evidence>
<dbReference type="EMBL" id="JADNYJ010000003">
    <property type="protein sequence ID" value="KAF8912172.1"/>
    <property type="molecule type" value="Genomic_DNA"/>
</dbReference>
<feature type="compositionally biased region" description="Low complexity" evidence="1">
    <location>
        <begin position="356"/>
        <end position="370"/>
    </location>
</feature>
<feature type="compositionally biased region" description="Basic and acidic residues" evidence="1">
    <location>
        <begin position="167"/>
        <end position="186"/>
    </location>
</feature>
<gene>
    <name evidence="2" type="ORF">CPB84DRAFT_1742783</name>
</gene>
<feature type="compositionally biased region" description="Basic and acidic residues" evidence="1">
    <location>
        <begin position="1"/>
        <end position="20"/>
    </location>
</feature>
<accession>A0A9P5NZY4</accession>
<dbReference type="AlphaFoldDB" id="A0A9P5NZY4"/>
<name>A0A9P5NZY4_GYMJU</name>
<feature type="region of interest" description="Disordered" evidence="1">
    <location>
        <begin position="221"/>
        <end position="288"/>
    </location>
</feature>
<feature type="compositionally biased region" description="Low complexity" evidence="1">
    <location>
        <begin position="29"/>
        <end position="41"/>
    </location>
</feature>
<sequence length="408" mass="44433">MSLEIETPKEPGQHGRDASERSTLSLDIPASELSSSASSSGPPSPNPLADSDIHTLQSTPSETPPPSTSRHASTSSLTSTTLSVKFAPLPELAPRRRRSSTPLGMAARGQLMRRKKLQMTAQQQLYEQQVAANPNMTPEQLEANRLHQEELAARYAHIQASAAASIAREEEARLEQEEEELERHQMMKAESRKTLIAADEMDVKLLSLGKTVKTFWKKVAHHRDSDSEVEGMKEKEREKDVDNKLKEGTKVKAKVSSIKRKSSGPLKRGGESSLATAVPPPPVPPLRPILAAITTPNIDATNLNSTNAEKEFAPVESPVEESGGVWEEEIANDFPLNVSQTETIVEGRPVHSPEQTTPTVTTTKVEVMTVKSKAEESQTQTSKRSPRKSLLSKSPPTKGKSLLGSAKS</sequence>
<reference evidence="2" key="1">
    <citation type="submission" date="2020-11" db="EMBL/GenBank/DDBJ databases">
        <authorList>
            <consortium name="DOE Joint Genome Institute"/>
            <person name="Ahrendt S."/>
            <person name="Riley R."/>
            <person name="Andreopoulos W."/>
            <person name="LaButti K."/>
            <person name="Pangilinan J."/>
            <person name="Ruiz-duenas F.J."/>
            <person name="Barrasa J.M."/>
            <person name="Sanchez-Garcia M."/>
            <person name="Camarero S."/>
            <person name="Miyauchi S."/>
            <person name="Serrano A."/>
            <person name="Linde D."/>
            <person name="Babiker R."/>
            <person name="Drula E."/>
            <person name="Ayuso-Fernandez I."/>
            <person name="Pacheco R."/>
            <person name="Padilla G."/>
            <person name="Ferreira P."/>
            <person name="Barriuso J."/>
            <person name="Kellner H."/>
            <person name="Castanera R."/>
            <person name="Alfaro M."/>
            <person name="Ramirez L."/>
            <person name="Pisabarro A.G."/>
            <person name="Kuo A."/>
            <person name="Tritt A."/>
            <person name="Lipzen A."/>
            <person name="He G."/>
            <person name="Yan M."/>
            <person name="Ng V."/>
            <person name="Cullen D."/>
            <person name="Martin F."/>
            <person name="Rosso M.-N."/>
            <person name="Henrissat B."/>
            <person name="Hibbett D."/>
            <person name="Martinez A.T."/>
            <person name="Grigoriev I.V."/>
        </authorList>
    </citation>
    <scope>NUCLEOTIDE SEQUENCE</scope>
    <source>
        <strain evidence="2">AH 44721</strain>
    </source>
</reference>
<feature type="compositionally biased region" description="Basic and acidic residues" evidence="1">
    <location>
        <begin position="222"/>
        <end position="250"/>
    </location>
</feature>
<feature type="region of interest" description="Disordered" evidence="1">
    <location>
        <begin position="164"/>
        <end position="186"/>
    </location>
</feature>
<organism evidence="2 3">
    <name type="scientific">Gymnopilus junonius</name>
    <name type="common">Spectacular rustgill mushroom</name>
    <name type="synonym">Gymnopilus spectabilis subsp. junonius</name>
    <dbReference type="NCBI Taxonomy" id="109634"/>
    <lineage>
        <taxon>Eukaryota</taxon>
        <taxon>Fungi</taxon>
        <taxon>Dikarya</taxon>
        <taxon>Basidiomycota</taxon>
        <taxon>Agaricomycotina</taxon>
        <taxon>Agaricomycetes</taxon>
        <taxon>Agaricomycetidae</taxon>
        <taxon>Agaricales</taxon>
        <taxon>Agaricineae</taxon>
        <taxon>Hymenogastraceae</taxon>
        <taxon>Gymnopilus</taxon>
    </lineage>
</organism>
<feature type="compositionally biased region" description="Low complexity" evidence="1">
    <location>
        <begin position="68"/>
        <end position="83"/>
    </location>
</feature>
<feature type="compositionally biased region" description="Pro residues" evidence="1">
    <location>
        <begin position="278"/>
        <end position="287"/>
    </location>
</feature>
<feature type="compositionally biased region" description="Basic residues" evidence="1">
    <location>
        <begin position="251"/>
        <end position="262"/>
    </location>
</feature>
<dbReference type="OrthoDB" id="3265817at2759"/>
<protein>
    <submittedName>
        <fullName evidence="2">Uncharacterized protein</fullName>
    </submittedName>
</protein>